<dbReference type="GO" id="GO:0005007">
    <property type="term" value="F:fibroblast growth factor receptor activity"/>
    <property type="evidence" value="ECO:0007669"/>
    <property type="project" value="TreeGrafter"/>
</dbReference>
<dbReference type="PROSITE" id="PS50835">
    <property type="entry name" value="IG_LIKE"/>
    <property type="match status" value="1"/>
</dbReference>
<evidence type="ECO:0000256" key="5">
    <source>
        <dbReference type="ARBA" id="ARBA00022989"/>
    </source>
</evidence>
<gene>
    <name evidence="12" type="ORF">CAPTEDRAFT_51803</name>
</gene>
<dbReference type="STRING" id="283909.R7U4D7"/>
<keyword evidence="9" id="KW-0325">Glycoprotein</keyword>
<dbReference type="AlphaFoldDB" id="R7U4D7"/>
<organism evidence="12">
    <name type="scientific">Capitella teleta</name>
    <name type="common">Polychaete worm</name>
    <dbReference type="NCBI Taxonomy" id="283909"/>
    <lineage>
        <taxon>Eukaryota</taxon>
        <taxon>Metazoa</taxon>
        <taxon>Spiralia</taxon>
        <taxon>Lophotrochozoa</taxon>
        <taxon>Annelida</taxon>
        <taxon>Polychaeta</taxon>
        <taxon>Sedentaria</taxon>
        <taxon>Scolecida</taxon>
        <taxon>Capitellidae</taxon>
        <taxon>Capitella</taxon>
    </lineage>
</organism>
<dbReference type="Pfam" id="PF07679">
    <property type="entry name" value="I-set"/>
    <property type="match status" value="1"/>
</dbReference>
<dbReference type="SMART" id="SM00409">
    <property type="entry name" value="IG"/>
    <property type="match status" value="1"/>
</dbReference>
<evidence type="ECO:0000256" key="10">
    <source>
        <dbReference type="ARBA" id="ARBA00023319"/>
    </source>
</evidence>
<keyword evidence="3" id="KW-0732">Signal</keyword>
<comment type="subcellular location">
    <subcellularLocation>
        <location evidence="1">Membrane</location>
        <topology evidence="1">Single-pass membrane protein</topology>
    </subcellularLocation>
</comment>
<dbReference type="FunFam" id="2.60.40.10:FF:000016">
    <property type="entry name" value="Fibroblast growth factor receptor"/>
    <property type="match status" value="1"/>
</dbReference>
<dbReference type="HOGENOM" id="CLU_2313081_0_0_1"/>
<accession>R7U4D7</accession>
<evidence type="ECO:0000256" key="1">
    <source>
        <dbReference type="ARBA" id="ARBA00004167"/>
    </source>
</evidence>
<feature type="non-terminal residue" evidence="12">
    <location>
        <position position="100"/>
    </location>
</feature>
<reference evidence="13" key="3">
    <citation type="submission" date="2015-06" db="UniProtKB">
        <authorList>
            <consortium name="EnsemblMetazoa"/>
        </authorList>
    </citation>
    <scope>IDENTIFICATION</scope>
</reference>
<evidence type="ECO:0000256" key="3">
    <source>
        <dbReference type="ARBA" id="ARBA00022729"/>
    </source>
</evidence>
<keyword evidence="10" id="KW-0393">Immunoglobulin domain</keyword>
<dbReference type="SUPFAM" id="SSF48726">
    <property type="entry name" value="Immunoglobulin"/>
    <property type="match status" value="1"/>
</dbReference>
<evidence type="ECO:0000256" key="7">
    <source>
        <dbReference type="ARBA" id="ARBA00023157"/>
    </source>
</evidence>
<dbReference type="PANTHER" id="PTHR19890:SF10">
    <property type="entry name" value="FIBROBLAST GROWTH FACTOR RECEPTOR-LIKE 1"/>
    <property type="match status" value="1"/>
</dbReference>
<evidence type="ECO:0000313" key="13">
    <source>
        <dbReference type="EnsemblMetazoa" id="CapteP51803"/>
    </source>
</evidence>
<dbReference type="EnsemblMetazoa" id="CapteT51803">
    <property type="protein sequence ID" value="CapteP51803"/>
    <property type="gene ID" value="CapteG51803"/>
</dbReference>
<dbReference type="InterPro" id="IPR003598">
    <property type="entry name" value="Ig_sub2"/>
</dbReference>
<dbReference type="OrthoDB" id="10010359at2759"/>
<evidence type="ECO:0000259" key="11">
    <source>
        <dbReference type="PROSITE" id="PS50835"/>
    </source>
</evidence>
<evidence type="ECO:0000256" key="2">
    <source>
        <dbReference type="ARBA" id="ARBA00022692"/>
    </source>
</evidence>
<dbReference type="InterPro" id="IPR007110">
    <property type="entry name" value="Ig-like_dom"/>
</dbReference>
<reference evidence="12 14" key="2">
    <citation type="journal article" date="2013" name="Nature">
        <title>Insights into bilaterian evolution from three spiralian genomes.</title>
        <authorList>
            <person name="Simakov O."/>
            <person name="Marletaz F."/>
            <person name="Cho S.J."/>
            <person name="Edsinger-Gonzales E."/>
            <person name="Havlak P."/>
            <person name="Hellsten U."/>
            <person name="Kuo D.H."/>
            <person name="Larsson T."/>
            <person name="Lv J."/>
            <person name="Arendt D."/>
            <person name="Savage R."/>
            <person name="Osoegawa K."/>
            <person name="de Jong P."/>
            <person name="Grimwood J."/>
            <person name="Chapman J.A."/>
            <person name="Shapiro H."/>
            <person name="Aerts A."/>
            <person name="Otillar R.P."/>
            <person name="Terry A.Y."/>
            <person name="Boore J.L."/>
            <person name="Grigoriev I.V."/>
            <person name="Lindberg D.R."/>
            <person name="Seaver E.C."/>
            <person name="Weisblat D.A."/>
            <person name="Putnam N.H."/>
            <person name="Rokhsar D.S."/>
        </authorList>
    </citation>
    <scope>NUCLEOTIDE SEQUENCE</scope>
    <source>
        <strain evidence="12 14">I ESC-2004</strain>
    </source>
</reference>
<dbReference type="GO" id="GO:0005886">
    <property type="term" value="C:plasma membrane"/>
    <property type="evidence" value="ECO:0007669"/>
    <property type="project" value="TreeGrafter"/>
</dbReference>
<name>R7U4D7_CAPTE</name>
<sequence>GRPRFTEDPASLNDINARPVGSWVRFNCPIDSNPVGNVSWFWNGAPLEHAPVVHGTKKLSLKKSGFRLVVDDLVPEDSGVYTCQVHNIYGKLQWNTTLHV</sequence>
<dbReference type="InterPro" id="IPR052615">
    <property type="entry name" value="FGFRL"/>
</dbReference>
<feature type="non-terminal residue" evidence="12">
    <location>
        <position position="1"/>
    </location>
</feature>
<evidence type="ECO:0000256" key="9">
    <source>
        <dbReference type="ARBA" id="ARBA00023180"/>
    </source>
</evidence>
<evidence type="ECO:0000256" key="6">
    <source>
        <dbReference type="ARBA" id="ARBA00023136"/>
    </source>
</evidence>
<keyword evidence="7" id="KW-1015">Disulfide bond</keyword>
<keyword evidence="5" id="KW-1133">Transmembrane helix</keyword>
<protein>
    <recommendedName>
        <fullName evidence="11">Ig-like domain-containing protein</fullName>
    </recommendedName>
</protein>
<keyword evidence="4" id="KW-0677">Repeat</keyword>
<dbReference type="EMBL" id="KB307821">
    <property type="protein sequence ID" value="ELT98551.1"/>
    <property type="molecule type" value="Genomic_DNA"/>
</dbReference>
<keyword evidence="2" id="KW-0812">Transmembrane</keyword>
<proteinExistence type="predicted"/>
<keyword evidence="6" id="KW-0472">Membrane</keyword>
<evidence type="ECO:0000313" key="14">
    <source>
        <dbReference type="Proteomes" id="UP000014760"/>
    </source>
</evidence>
<feature type="domain" description="Ig-like" evidence="11">
    <location>
        <begin position="3"/>
        <end position="100"/>
    </location>
</feature>
<dbReference type="InterPro" id="IPR036179">
    <property type="entry name" value="Ig-like_dom_sf"/>
</dbReference>
<dbReference type="InterPro" id="IPR003599">
    <property type="entry name" value="Ig_sub"/>
</dbReference>
<dbReference type="InterPro" id="IPR013098">
    <property type="entry name" value="Ig_I-set"/>
</dbReference>
<evidence type="ECO:0000256" key="4">
    <source>
        <dbReference type="ARBA" id="ARBA00022737"/>
    </source>
</evidence>
<evidence type="ECO:0000313" key="12">
    <source>
        <dbReference type="EMBL" id="ELT98551.1"/>
    </source>
</evidence>
<dbReference type="SMART" id="SM00408">
    <property type="entry name" value="IGc2"/>
    <property type="match status" value="1"/>
</dbReference>
<dbReference type="Proteomes" id="UP000014760">
    <property type="component" value="Unassembled WGS sequence"/>
</dbReference>
<dbReference type="GO" id="GO:0017134">
    <property type="term" value="F:fibroblast growth factor binding"/>
    <property type="evidence" value="ECO:0007669"/>
    <property type="project" value="TreeGrafter"/>
</dbReference>
<keyword evidence="8" id="KW-0675">Receptor</keyword>
<reference evidence="14" key="1">
    <citation type="submission" date="2012-12" db="EMBL/GenBank/DDBJ databases">
        <authorList>
            <person name="Hellsten U."/>
            <person name="Grimwood J."/>
            <person name="Chapman J.A."/>
            <person name="Shapiro H."/>
            <person name="Aerts A."/>
            <person name="Otillar R.P."/>
            <person name="Terry A.Y."/>
            <person name="Boore J.L."/>
            <person name="Simakov O."/>
            <person name="Marletaz F."/>
            <person name="Cho S.-J."/>
            <person name="Edsinger-Gonzales E."/>
            <person name="Havlak P."/>
            <person name="Kuo D.-H."/>
            <person name="Larsson T."/>
            <person name="Lv J."/>
            <person name="Arendt D."/>
            <person name="Savage R."/>
            <person name="Osoegawa K."/>
            <person name="de Jong P."/>
            <person name="Lindberg D.R."/>
            <person name="Seaver E.C."/>
            <person name="Weisblat D.A."/>
            <person name="Putnam N.H."/>
            <person name="Grigoriev I.V."/>
            <person name="Rokhsar D.S."/>
        </authorList>
    </citation>
    <scope>NUCLEOTIDE SEQUENCE</scope>
    <source>
        <strain evidence="14">I ESC-2004</strain>
    </source>
</reference>
<dbReference type="OMA" id="PIYVHRA"/>
<keyword evidence="14" id="KW-1185">Reference proteome</keyword>
<dbReference type="Gene3D" id="2.60.40.10">
    <property type="entry name" value="Immunoglobulins"/>
    <property type="match status" value="1"/>
</dbReference>
<dbReference type="InterPro" id="IPR013783">
    <property type="entry name" value="Ig-like_fold"/>
</dbReference>
<dbReference type="PANTHER" id="PTHR19890">
    <property type="entry name" value="FIBROBLAST GROWTH FACTOR RECEPTOR"/>
    <property type="match status" value="1"/>
</dbReference>
<dbReference type="EMBL" id="AMQN01048926">
    <property type="status" value="NOT_ANNOTATED_CDS"/>
    <property type="molecule type" value="Genomic_DNA"/>
</dbReference>
<evidence type="ECO:0000256" key="8">
    <source>
        <dbReference type="ARBA" id="ARBA00023170"/>
    </source>
</evidence>